<evidence type="ECO:0000313" key="3">
    <source>
        <dbReference type="EMBL" id="GAA2106613.1"/>
    </source>
</evidence>
<sequence>MSAVKSLLRVTLTSLWLLLLAAPTARADITPGDGGSEGDPAPPPPAEGGADGQNLHAAAGGIVVDDSANRAGAGGGSGGALDPVGDWSPPPCWYVPMYTPQQLKKEREHTWSLGSTGHEFDSMQRDKYVNGGDKPGTYKNFNMAKSGEGYWWDGYVPDGGEGVPGALECDDGPFWVDTGDPPPAEYENAVTPEILAGIAYDRIRVPDTEINLKPDAQNAQKVNLPTWAWLDNATFEPVSVTAEVPVLRLWARTTATPVSLTLDPGTDDAELHPSTGTCPLNDDGSIGTPYTPDSSEETPPCGLTYLRATPDDATYPFRATITWEISWEGSGGTGGDLPDGTFGTTTELEVDEIQSVVR</sequence>
<feature type="region of interest" description="Disordered" evidence="1">
    <location>
        <begin position="261"/>
        <end position="303"/>
    </location>
</feature>
<name>A0ABN2X9T8_9ACTN</name>
<organism evidence="3 4">
    <name type="scientific">Streptomyces synnematoformans</name>
    <dbReference type="NCBI Taxonomy" id="415721"/>
    <lineage>
        <taxon>Bacteria</taxon>
        <taxon>Bacillati</taxon>
        <taxon>Actinomycetota</taxon>
        <taxon>Actinomycetes</taxon>
        <taxon>Kitasatosporales</taxon>
        <taxon>Streptomycetaceae</taxon>
        <taxon>Streptomyces</taxon>
    </lineage>
</organism>
<dbReference type="Proteomes" id="UP001500443">
    <property type="component" value="Unassembled WGS sequence"/>
</dbReference>
<feature type="signal peptide" evidence="2">
    <location>
        <begin position="1"/>
        <end position="27"/>
    </location>
</feature>
<evidence type="ECO:0000256" key="1">
    <source>
        <dbReference type="SAM" id="MobiDB-lite"/>
    </source>
</evidence>
<evidence type="ECO:0000313" key="4">
    <source>
        <dbReference type="Proteomes" id="UP001500443"/>
    </source>
</evidence>
<gene>
    <name evidence="3" type="ORF">GCM10009802_01110</name>
</gene>
<keyword evidence="2" id="KW-0732">Signal</keyword>
<evidence type="ECO:0008006" key="5">
    <source>
        <dbReference type="Google" id="ProtNLM"/>
    </source>
</evidence>
<feature type="region of interest" description="Disordered" evidence="1">
    <location>
        <begin position="29"/>
        <end position="54"/>
    </location>
</feature>
<reference evidence="3 4" key="1">
    <citation type="journal article" date="2019" name="Int. J. Syst. Evol. Microbiol.">
        <title>The Global Catalogue of Microorganisms (GCM) 10K type strain sequencing project: providing services to taxonomists for standard genome sequencing and annotation.</title>
        <authorList>
            <consortium name="The Broad Institute Genomics Platform"/>
            <consortium name="The Broad Institute Genome Sequencing Center for Infectious Disease"/>
            <person name="Wu L."/>
            <person name="Ma J."/>
        </authorList>
    </citation>
    <scope>NUCLEOTIDE SEQUENCE [LARGE SCALE GENOMIC DNA]</scope>
    <source>
        <strain evidence="3 4">JCM 15481</strain>
    </source>
</reference>
<proteinExistence type="predicted"/>
<keyword evidence="4" id="KW-1185">Reference proteome</keyword>
<dbReference type="EMBL" id="BAAAPF010000001">
    <property type="protein sequence ID" value="GAA2106613.1"/>
    <property type="molecule type" value="Genomic_DNA"/>
</dbReference>
<protein>
    <recommendedName>
        <fullName evidence="5">Enoyl reductase</fullName>
    </recommendedName>
</protein>
<accession>A0ABN2X9T8</accession>
<dbReference type="RefSeq" id="WP_425582233.1">
    <property type="nucleotide sequence ID" value="NZ_BAAAPF010000001.1"/>
</dbReference>
<feature type="chain" id="PRO_5047198507" description="Enoyl reductase" evidence="2">
    <location>
        <begin position="28"/>
        <end position="358"/>
    </location>
</feature>
<evidence type="ECO:0000256" key="2">
    <source>
        <dbReference type="SAM" id="SignalP"/>
    </source>
</evidence>
<comment type="caution">
    <text evidence="3">The sequence shown here is derived from an EMBL/GenBank/DDBJ whole genome shotgun (WGS) entry which is preliminary data.</text>
</comment>